<dbReference type="Gene3D" id="2.60.40.10">
    <property type="entry name" value="Immunoglobulins"/>
    <property type="match status" value="3"/>
</dbReference>
<feature type="domain" description="Bacterial Ig-like" evidence="1">
    <location>
        <begin position="342"/>
        <end position="442"/>
    </location>
</feature>
<proteinExistence type="predicted"/>
<dbReference type="InterPro" id="IPR013783">
    <property type="entry name" value="Ig-like_fold"/>
</dbReference>
<evidence type="ECO:0000313" key="2">
    <source>
        <dbReference type="EMBL" id="MFC4754185.1"/>
    </source>
</evidence>
<gene>
    <name evidence="2" type="ORF">ACFO7U_05245</name>
</gene>
<evidence type="ECO:0000313" key="3">
    <source>
        <dbReference type="Proteomes" id="UP001595836"/>
    </source>
</evidence>
<dbReference type="Pfam" id="PF16640">
    <property type="entry name" value="Big_3_5"/>
    <property type="match status" value="3"/>
</dbReference>
<sequence>MDNALGFTLGAVGTTTSVTANPAIVEEGTTTTLTAAVTPQHGSNGVAAGDVRFEVDGVLLGVAPVGANGRASIPYTAPLLDNRDPVTQTVRARYLGDAPRFAASGWTTNTVRIDPEPKSEVTSTVGLTATRGLVENGQLPVTLDVAVDTSSGTDLPEGTKVEILRDGVVVDTIAVNGVAATYTDHLDADVAEETVYRYTARLLESETYDTIYRGAESDPVDVTLAAETAPEVTVAVDPASVLVGRAVDVTASMTAGGEPLPAGAEVIIRANGRDIGTVTTDDDGSATLADHVFTTPGDKTIEAVFEGALIDGMYYLPVTSAPATLTVESLPEVDSGTTIELQTEATAGDEVTITATVSRLDGRELTDAGTDDLGSVWFFSDGEAIGSAPVTIDPETGEATAVFTHRFGERGEYRMTADYSGASGSDEVIAPSETASATVVTVTTSEIVIEEPGPPEPDPIMVGSLDLGSVTDALGEEGLSSLTGMFGGN</sequence>
<keyword evidence="3" id="KW-1185">Reference proteome</keyword>
<reference evidence="3" key="1">
    <citation type="journal article" date="2019" name="Int. J. Syst. Evol. Microbiol.">
        <title>The Global Catalogue of Microorganisms (GCM) 10K type strain sequencing project: providing services to taxonomists for standard genome sequencing and annotation.</title>
        <authorList>
            <consortium name="The Broad Institute Genomics Platform"/>
            <consortium name="The Broad Institute Genome Sequencing Center for Infectious Disease"/>
            <person name="Wu L."/>
            <person name="Ma J."/>
        </authorList>
    </citation>
    <scope>NUCLEOTIDE SEQUENCE [LARGE SCALE GENOMIC DNA]</scope>
    <source>
        <strain evidence="3">JCM 11882</strain>
    </source>
</reference>
<feature type="domain" description="Bacterial Ig-like" evidence="1">
    <location>
        <begin position="236"/>
        <end position="327"/>
    </location>
</feature>
<accession>A0ABV9PPK8</accession>
<name>A0ABV9PPK8_9ACTN</name>
<dbReference type="EMBL" id="JBHSHP010000015">
    <property type="protein sequence ID" value="MFC4754185.1"/>
    <property type="molecule type" value="Genomic_DNA"/>
</dbReference>
<comment type="caution">
    <text evidence="2">The sequence shown here is derived from an EMBL/GenBank/DDBJ whole genome shotgun (WGS) entry which is preliminary data.</text>
</comment>
<organism evidence="2 3">
    <name type="scientific">Dietzia aurantiaca</name>
    <dbReference type="NCBI Taxonomy" id="983873"/>
    <lineage>
        <taxon>Bacteria</taxon>
        <taxon>Bacillati</taxon>
        <taxon>Actinomycetota</taxon>
        <taxon>Actinomycetes</taxon>
        <taxon>Mycobacteriales</taxon>
        <taxon>Dietziaceae</taxon>
        <taxon>Dietzia</taxon>
    </lineage>
</organism>
<dbReference type="RefSeq" id="WP_344994334.1">
    <property type="nucleotide sequence ID" value="NZ_BAABCD010000042.1"/>
</dbReference>
<dbReference type="InterPro" id="IPR032109">
    <property type="entry name" value="Big_3_5"/>
</dbReference>
<evidence type="ECO:0000259" key="1">
    <source>
        <dbReference type="Pfam" id="PF16640"/>
    </source>
</evidence>
<feature type="domain" description="Bacterial Ig-like" evidence="1">
    <location>
        <begin position="18"/>
        <end position="112"/>
    </location>
</feature>
<protein>
    <submittedName>
        <fullName evidence="2">Ig-like domain-containing protein</fullName>
    </submittedName>
</protein>
<dbReference type="Proteomes" id="UP001595836">
    <property type="component" value="Unassembled WGS sequence"/>
</dbReference>